<feature type="transmembrane region" description="Helical" evidence="7">
    <location>
        <begin position="90"/>
        <end position="107"/>
    </location>
</feature>
<dbReference type="OMA" id="STWMPWF"/>
<dbReference type="eggNOG" id="KOG2922">
    <property type="taxonomic scope" value="Eukaryota"/>
</dbReference>
<accession>A0A1X7VPG9</accession>
<dbReference type="FunCoup" id="A0A1X7VPG9">
    <property type="interactions" value="906"/>
</dbReference>
<keyword evidence="3 7" id="KW-0812">Transmembrane</keyword>
<evidence type="ECO:0000256" key="1">
    <source>
        <dbReference type="ARBA" id="ARBA00004141"/>
    </source>
</evidence>
<feature type="transmembrane region" description="Helical" evidence="7">
    <location>
        <begin position="188"/>
        <end position="206"/>
    </location>
</feature>
<gene>
    <name evidence="8" type="primary">100641328</name>
</gene>
<evidence type="ECO:0000313" key="8">
    <source>
        <dbReference type="EnsemblMetazoa" id="Aqu2.1.41288_001"/>
    </source>
</evidence>
<feature type="transmembrane region" description="Helical" evidence="7">
    <location>
        <begin position="318"/>
        <end position="338"/>
    </location>
</feature>
<evidence type="ECO:0000256" key="7">
    <source>
        <dbReference type="SAM" id="Phobius"/>
    </source>
</evidence>
<evidence type="ECO:0008006" key="10">
    <source>
        <dbReference type="Google" id="ProtNLM"/>
    </source>
</evidence>
<dbReference type="EnsemblMetazoa" id="Aqu2.1.41288_001">
    <property type="protein sequence ID" value="Aqu2.1.41288_001"/>
    <property type="gene ID" value="Aqu2.1.41288"/>
</dbReference>
<dbReference type="PANTHER" id="PTHR12570:SF92">
    <property type="entry name" value="SPICHTHYIN, ISOFORM B"/>
    <property type="match status" value="1"/>
</dbReference>
<sequence length="422" mass="46193">MPLPIGDSPSLSDSLKTTETTIGTDSITTHNISSLLPCTPAPVEISHDFIVGLILAMSSSIFIGSSFILKKKGLLRISRNSRNRAGEGGYAYLKEWMWWAGLILMAVGEAANFTAYGFAPAILVTPLGALSVLVSAVLSSQLLNEHLNIHGKIGCVLSILGSTIIIIHAPEENILDDLLAIGRNMTSIGFATYSILAVSLSVYLIYWVAPVHGQSNILVYLGICSVIGSLTVVGCKGLSIAIKLTLTGHSQLYSPLAWFFLIAVVVCITVQMNYLNKSLDIFNTSLVTPIYYVMFTTLTIISSAILFKEWEQLTTKNIVGSLCGFATIVCGVFLLHAFKDINVTLNDLISLTSGRSQLSQEGRVDSPRGDVTIILEDRVSQTQVWRNRNETEEREEEESSSEEEMREEDMSREKFINRTSNQ</sequence>
<keyword evidence="5 7" id="KW-0472">Membrane</keyword>
<proteinExistence type="inferred from homology"/>
<dbReference type="InParanoid" id="A0A1X7VPG9"/>
<organism evidence="8">
    <name type="scientific">Amphimedon queenslandica</name>
    <name type="common">Sponge</name>
    <dbReference type="NCBI Taxonomy" id="400682"/>
    <lineage>
        <taxon>Eukaryota</taxon>
        <taxon>Metazoa</taxon>
        <taxon>Porifera</taxon>
        <taxon>Demospongiae</taxon>
        <taxon>Heteroscleromorpha</taxon>
        <taxon>Haplosclerida</taxon>
        <taxon>Niphatidae</taxon>
        <taxon>Amphimedon</taxon>
    </lineage>
</organism>
<comment type="subcellular location">
    <subcellularLocation>
        <location evidence="1">Membrane</location>
        <topology evidence="1">Multi-pass membrane protein</topology>
    </subcellularLocation>
</comment>
<evidence type="ECO:0000256" key="2">
    <source>
        <dbReference type="ARBA" id="ARBA00007230"/>
    </source>
</evidence>
<evidence type="ECO:0000256" key="6">
    <source>
        <dbReference type="SAM" id="MobiDB-lite"/>
    </source>
</evidence>
<evidence type="ECO:0000256" key="4">
    <source>
        <dbReference type="ARBA" id="ARBA00022989"/>
    </source>
</evidence>
<dbReference type="InterPro" id="IPR037185">
    <property type="entry name" value="EmrE-like"/>
</dbReference>
<protein>
    <recommendedName>
        <fullName evidence="10">Magnesium transporter NIPA2</fullName>
    </recommendedName>
</protein>
<dbReference type="KEGG" id="aqu:100641328"/>
<dbReference type="SUPFAM" id="SSF103481">
    <property type="entry name" value="Multidrug resistance efflux transporter EmrE"/>
    <property type="match status" value="1"/>
</dbReference>
<feature type="transmembrane region" description="Helical" evidence="7">
    <location>
        <begin position="218"/>
        <end position="244"/>
    </location>
</feature>
<dbReference type="Pfam" id="PF05653">
    <property type="entry name" value="Mg_trans_NIPA"/>
    <property type="match status" value="1"/>
</dbReference>
<keyword evidence="9" id="KW-1185">Reference proteome</keyword>
<evidence type="ECO:0000256" key="3">
    <source>
        <dbReference type="ARBA" id="ARBA00022692"/>
    </source>
</evidence>
<dbReference type="PANTHER" id="PTHR12570">
    <property type="match status" value="1"/>
</dbReference>
<reference evidence="9" key="1">
    <citation type="journal article" date="2010" name="Nature">
        <title>The Amphimedon queenslandica genome and the evolution of animal complexity.</title>
        <authorList>
            <person name="Srivastava M."/>
            <person name="Simakov O."/>
            <person name="Chapman J."/>
            <person name="Fahey B."/>
            <person name="Gauthier M.E."/>
            <person name="Mitros T."/>
            <person name="Richards G.S."/>
            <person name="Conaco C."/>
            <person name="Dacre M."/>
            <person name="Hellsten U."/>
            <person name="Larroux C."/>
            <person name="Putnam N.H."/>
            <person name="Stanke M."/>
            <person name="Adamska M."/>
            <person name="Darling A."/>
            <person name="Degnan S.M."/>
            <person name="Oakley T.H."/>
            <person name="Plachetzki D.C."/>
            <person name="Zhai Y."/>
            <person name="Adamski M."/>
            <person name="Calcino A."/>
            <person name="Cummins S.F."/>
            <person name="Goodstein D.M."/>
            <person name="Harris C."/>
            <person name="Jackson D.J."/>
            <person name="Leys S.P."/>
            <person name="Shu S."/>
            <person name="Woodcroft B.J."/>
            <person name="Vervoort M."/>
            <person name="Kosik K.S."/>
            <person name="Manning G."/>
            <person name="Degnan B.M."/>
            <person name="Rokhsar D.S."/>
        </authorList>
    </citation>
    <scope>NUCLEOTIDE SEQUENCE [LARGE SCALE GENOMIC DNA]</scope>
</reference>
<feature type="compositionally biased region" description="Acidic residues" evidence="6">
    <location>
        <begin position="392"/>
        <end position="407"/>
    </location>
</feature>
<reference evidence="8" key="2">
    <citation type="submission" date="2017-05" db="UniProtKB">
        <authorList>
            <consortium name="EnsemblMetazoa"/>
        </authorList>
    </citation>
    <scope>IDENTIFICATION</scope>
</reference>
<keyword evidence="4 7" id="KW-1133">Transmembrane helix</keyword>
<dbReference type="EnsemblMetazoa" id="XM_003383573.2">
    <property type="protein sequence ID" value="XP_003383621.1"/>
    <property type="gene ID" value="LOC100641328"/>
</dbReference>
<feature type="region of interest" description="Disordered" evidence="6">
    <location>
        <begin position="384"/>
        <end position="422"/>
    </location>
</feature>
<dbReference type="AlphaFoldDB" id="A0A1X7VPG9"/>
<feature type="transmembrane region" description="Helical" evidence="7">
    <location>
        <begin position="113"/>
        <end position="137"/>
    </location>
</feature>
<dbReference type="STRING" id="400682.A0A1X7VPG9"/>
<feature type="transmembrane region" description="Helical" evidence="7">
    <location>
        <begin position="256"/>
        <end position="274"/>
    </location>
</feature>
<comment type="similarity">
    <text evidence="2">Belongs to the NIPA family.</text>
</comment>
<feature type="transmembrane region" description="Helical" evidence="7">
    <location>
        <begin position="49"/>
        <end position="69"/>
    </location>
</feature>
<name>A0A1X7VPG9_AMPQE</name>
<dbReference type="Proteomes" id="UP000007879">
    <property type="component" value="Unassembled WGS sequence"/>
</dbReference>
<evidence type="ECO:0000313" key="9">
    <source>
        <dbReference type="Proteomes" id="UP000007879"/>
    </source>
</evidence>
<feature type="transmembrane region" description="Helical" evidence="7">
    <location>
        <begin position="149"/>
        <end position="168"/>
    </location>
</feature>
<evidence type="ECO:0000256" key="5">
    <source>
        <dbReference type="ARBA" id="ARBA00023136"/>
    </source>
</evidence>
<dbReference type="OrthoDB" id="6428174at2759"/>
<feature type="transmembrane region" description="Helical" evidence="7">
    <location>
        <begin position="286"/>
        <end position="306"/>
    </location>
</feature>
<dbReference type="GO" id="GO:0015095">
    <property type="term" value="F:magnesium ion transmembrane transporter activity"/>
    <property type="evidence" value="ECO:0007669"/>
    <property type="project" value="InterPro"/>
</dbReference>
<dbReference type="InterPro" id="IPR008521">
    <property type="entry name" value="Mg_trans_NIPA"/>
</dbReference>
<dbReference type="GO" id="GO:0016020">
    <property type="term" value="C:membrane"/>
    <property type="evidence" value="ECO:0007669"/>
    <property type="project" value="UniProtKB-SubCell"/>
</dbReference>